<feature type="region of interest" description="Disordered" evidence="1">
    <location>
        <begin position="553"/>
        <end position="572"/>
    </location>
</feature>
<dbReference type="AlphaFoldDB" id="B3T9V7"/>
<feature type="domain" description="Helicase HerA central" evidence="2">
    <location>
        <begin position="166"/>
        <end position="407"/>
    </location>
</feature>
<proteinExistence type="predicted"/>
<dbReference type="EMBL" id="EU016649">
    <property type="protein sequence ID" value="ABZ09365.1"/>
    <property type="molecule type" value="Genomic_DNA"/>
</dbReference>
<dbReference type="Pfam" id="PF01935">
    <property type="entry name" value="DUF87"/>
    <property type="match status" value="1"/>
</dbReference>
<dbReference type="PANTHER" id="PTHR42957">
    <property type="entry name" value="HELICASE MJ1565-RELATED"/>
    <property type="match status" value="1"/>
</dbReference>
<dbReference type="Pfam" id="PF09378">
    <property type="entry name" value="HAS-barrel"/>
    <property type="match status" value="1"/>
</dbReference>
<dbReference type="InterPro" id="IPR027417">
    <property type="entry name" value="P-loop_NTPase"/>
</dbReference>
<evidence type="ECO:0000259" key="2">
    <source>
        <dbReference type="Pfam" id="PF01935"/>
    </source>
</evidence>
<evidence type="ECO:0000256" key="1">
    <source>
        <dbReference type="SAM" id="MobiDB-lite"/>
    </source>
</evidence>
<protein>
    <submittedName>
        <fullName evidence="4">Uncharacterized protein</fullName>
    </submittedName>
</protein>
<sequence>MIRPGSAPSCGGCPCRKASMANEQHEQLDWQDDEETRLGTVVGGSLSRGLEVRLHPGASVERAKVGTFVTVQGGWYRFFGLITDLSLESADSHFAAAISGTDPALAQVLSGTSVYSMVQVTPMLTTSAAEPEPQPARSLPGHFSAVSRASNLDVQAIFGSEDARHIYIGSPLDMEDARVCIDLEELVKRSNGVFGKSGSGKSFLTRILLAGILQKGLATHLVFDMHNEYGWQGTSESGYAVKGLKQLFGGQVAVFTLDESSSRRRGVSPDYVAHIGFEEIEPEDMAILAPVLNIRELGVQACYTLAHHFGSREGNWITSFLDLPSEDLQVLAVELSESLSTLEALRRRLRQLERFDFLTRRPPGGRGTVATIMEYLDRGIHVVLEFGRYGDELAAYLLVANLLTRRVHELYRQRTEEALVAGGTSPTPLVITIEEAHRFLSPQVAGQTIFGTIAREMRKYNVTLLVVDQRPSGIDEEIMSQIGTRITCQLDNERDVDAVLAGASGARELKGVLSRLEAKQQALLLGHALPMPVVVRTREYGADFYTEMAGFSGGLPPEAQRQRNREDLFGKS</sequence>
<dbReference type="PANTHER" id="PTHR42957:SF1">
    <property type="entry name" value="HELICASE MJ1565-RELATED"/>
    <property type="match status" value="1"/>
</dbReference>
<evidence type="ECO:0000259" key="3">
    <source>
        <dbReference type="Pfam" id="PF09378"/>
    </source>
</evidence>
<feature type="domain" description="Helicase HerA barrel" evidence="3">
    <location>
        <begin position="39"/>
        <end position="89"/>
    </location>
</feature>
<gene>
    <name evidence="4" type="ORF">ALOHA_HF4000APKG7H23ctg3g31</name>
</gene>
<reference evidence="4" key="1">
    <citation type="journal article" date="2008" name="ISME J.">
        <title>Genomic patterns of recombination, clonal divergence and environment in marine microbial populations.</title>
        <authorList>
            <person name="Konstantinidis K.T."/>
            <person name="Delong E.F."/>
        </authorList>
    </citation>
    <scope>NUCLEOTIDE SEQUENCE</scope>
</reference>
<feature type="compositionally biased region" description="Basic and acidic residues" evidence="1">
    <location>
        <begin position="560"/>
        <end position="572"/>
    </location>
</feature>
<accession>B3T9V7</accession>
<dbReference type="InterPro" id="IPR018538">
    <property type="entry name" value="HerA_barrel_dom"/>
</dbReference>
<organism evidence="4">
    <name type="scientific">uncultured marine microorganism HF4000_APKG7H23</name>
    <dbReference type="NCBI Taxonomy" id="455551"/>
    <lineage>
        <taxon>unclassified sequences</taxon>
        <taxon>environmental samples</taxon>
    </lineage>
</organism>
<evidence type="ECO:0000313" key="4">
    <source>
        <dbReference type="EMBL" id="ABZ09365.1"/>
    </source>
</evidence>
<dbReference type="InterPro" id="IPR002789">
    <property type="entry name" value="HerA_central"/>
</dbReference>
<dbReference type="InterPro" id="IPR008571">
    <property type="entry name" value="HerA-like"/>
</dbReference>
<dbReference type="Gene3D" id="3.40.50.300">
    <property type="entry name" value="P-loop containing nucleotide triphosphate hydrolases"/>
    <property type="match status" value="2"/>
</dbReference>
<dbReference type="SUPFAM" id="SSF52540">
    <property type="entry name" value="P-loop containing nucleoside triphosphate hydrolases"/>
    <property type="match status" value="1"/>
</dbReference>
<name>B3T9V7_9ZZZZ</name>